<protein>
    <submittedName>
        <fullName evidence="2">YlxR family protein</fullName>
    </submittedName>
</protein>
<dbReference type="PANTHER" id="PTHR34215:SF1">
    <property type="entry name" value="YLXR DOMAIN-CONTAINING PROTEIN"/>
    <property type="match status" value="1"/>
</dbReference>
<evidence type="ECO:0000259" key="1">
    <source>
        <dbReference type="Pfam" id="PF04296"/>
    </source>
</evidence>
<sequence>MKKIPLRTCIVCKEKMPKKQLGRIVINSDGNLEYDRTGKKNGRGAYICMNSQCLSKLNASILSRTFKQQITSEKTEDLKNILYKEMKTM</sequence>
<dbReference type="Gene3D" id="3.30.1230.10">
    <property type="entry name" value="YlxR-like"/>
    <property type="match status" value="1"/>
</dbReference>
<dbReference type="CDD" id="cd00279">
    <property type="entry name" value="YlxR"/>
    <property type="match status" value="1"/>
</dbReference>
<dbReference type="InterPro" id="IPR037465">
    <property type="entry name" value="YlxR"/>
</dbReference>
<dbReference type="PANTHER" id="PTHR34215">
    <property type="entry name" value="BLL0784 PROTEIN"/>
    <property type="match status" value="1"/>
</dbReference>
<dbReference type="NCBIfam" id="NF047356">
    <property type="entry name" value="RNA_bind_RnpM"/>
    <property type="match status" value="1"/>
</dbReference>
<comment type="caution">
    <text evidence="2">The sequence shown here is derived from an EMBL/GenBank/DDBJ whole genome shotgun (WGS) entry which is preliminary data.</text>
</comment>
<accession>A0A6L5GRP6</accession>
<keyword evidence="3" id="KW-1185">Reference proteome</keyword>
<feature type="domain" description="YlxR" evidence="1">
    <location>
        <begin position="7"/>
        <end position="79"/>
    </location>
</feature>
<dbReference type="AlphaFoldDB" id="A0A6L5GRP6"/>
<dbReference type="Pfam" id="PF04296">
    <property type="entry name" value="YlxR"/>
    <property type="match status" value="1"/>
</dbReference>
<evidence type="ECO:0000313" key="3">
    <source>
        <dbReference type="Proteomes" id="UP000473648"/>
    </source>
</evidence>
<evidence type="ECO:0000313" key="2">
    <source>
        <dbReference type="EMBL" id="MQM72808.1"/>
    </source>
</evidence>
<organism evidence="2 3">
    <name type="scientific">Candidatus Pseudoramibacter fermentans</name>
    <dbReference type="NCBI Taxonomy" id="2594427"/>
    <lineage>
        <taxon>Bacteria</taxon>
        <taxon>Bacillati</taxon>
        <taxon>Bacillota</taxon>
        <taxon>Clostridia</taxon>
        <taxon>Eubacteriales</taxon>
        <taxon>Eubacteriaceae</taxon>
        <taxon>Pseudoramibacter</taxon>
    </lineage>
</organism>
<dbReference type="EMBL" id="VOGB01000004">
    <property type="protein sequence ID" value="MQM72808.1"/>
    <property type="molecule type" value="Genomic_DNA"/>
</dbReference>
<dbReference type="Proteomes" id="UP000473648">
    <property type="component" value="Unassembled WGS sequence"/>
</dbReference>
<proteinExistence type="predicted"/>
<reference evidence="2" key="1">
    <citation type="journal article" date="2020" name="Appl. Environ. Microbiol.">
        <title>Medium-Chain Fatty Acid Synthesis by 'Candidatus Weimeria bifida' gen. nov., sp. nov., and 'Candidatus Pseudoramibacter fermentans' sp. nov.</title>
        <authorList>
            <person name="Scarborough M.J."/>
            <person name="Myers K.S."/>
            <person name="Donohue T.J."/>
            <person name="Noguera D.R."/>
        </authorList>
    </citation>
    <scope>NUCLEOTIDE SEQUENCE</scope>
    <source>
        <strain evidence="2">EUB1.1</strain>
    </source>
</reference>
<name>A0A6L5GRP6_9FIRM</name>
<dbReference type="SUPFAM" id="SSF64376">
    <property type="entry name" value="YlxR-like"/>
    <property type="match status" value="1"/>
</dbReference>
<gene>
    <name evidence="2" type="ORF">FRC53_05175</name>
</gene>
<dbReference type="InterPro" id="IPR035931">
    <property type="entry name" value="YlxR-like_sf"/>
</dbReference>
<dbReference type="InterPro" id="IPR007393">
    <property type="entry name" value="YlxR_dom"/>
</dbReference>